<gene>
    <name evidence="2" type="ORF">Tci_683683</name>
</gene>
<reference evidence="2" key="1">
    <citation type="journal article" date="2019" name="Sci. Rep.">
        <title>Draft genome of Tanacetum cinerariifolium, the natural source of mosquito coil.</title>
        <authorList>
            <person name="Yamashiro T."/>
            <person name="Shiraishi A."/>
            <person name="Satake H."/>
            <person name="Nakayama K."/>
        </authorList>
    </citation>
    <scope>NUCLEOTIDE SEQUENCE</scope>
</reference>
<comment type="caution">
    <text evidence="2">The sequence shown here is derived from an EMBL/GenBank/DDBJ whole genome shotgun (WGS) entry which is preliminary data.</text>
</comment>
<dbReference type="AlphaFoldDB" id="A0A699KZ06"/>
<name>A0A699KZ06_TANCI</name>
<proteinExistence type="predicted"/>
<accession>A0A699KZ06</accession>
<feature type="compositionally biased region" description="Acidic residues" evidence="1">
    <location>
        <begin position="11"/>
        <end position="26"/>
    </location>
</feature>
<sequence length="151" mass="17096">SKDESSKSDDESSESDEEGNESDAYEETTPVENKNCKVDKFWSMPPLLKTPVFDLKKKEVMSESSRIYRGKEIMTDMKARGTHEESFAELPLYFHNLKVKNPGTITHIEPHDQDRFKIFFLAVGAAILAMDGNNQILPLAYGVGKSETFRS</sequence>
<organism evidence="2">
    <name type="scientific">Tanacetum cinerariifolium</name>
    <name type="common">Dalmatian daisy</name>
    <name type="synonym">Chrysanthemum cinerariifolium</name>
    <dbReference type="NCBI Taxonomy" id="118510"/>
    <lineage>
        <taxon>Eukaryota</taxon>
        <taxon>Viridiplantae</taxon>
        <taxon>Streptophyta</taxon>
        <taxon>Embryophyta</taxon>
        <taxon>Tracheophyta</taxon>
        <taxon>Spermatophyta</taxon>
        <taxon>Magnoliopsida</taxon>
        <taxon>eudicotyledons</taxon>
        <taxon>Gunneridae</taxon>
        <taxon>Pentapetalae</taxon>
        <taxon>asterids</taxon>
        <taxon>campanulids</taxon>
        <taxon>Asterales</taxon>
        <taxon>Asteraceae</taxon>
        <taxon>Asteroideae</taxon>
        <taxon>Anthemideae</taxon>
        <taxon>Anthemidinae</taxon>
        <taxon>Tanacetum</taxon>
    </lineage>
</organism>
<dbReference type="EMBL" id="BKCJ010555675">
    <property type="protein sequence ID" value="GFB11712.1"/>
    <property type="molecule type" value="Genomic_DNA"/>
</dbReference>
<feature type="region of interest" description="Disordered" evidence="1">
    <location>
        <begin position="1"/>
        <end position="32"/>
    </location>
</feature>
<evidence type="ECO:0000256" key="1">
    <source>
        <dbReference type="SAM" id="MobiDB-lite"/>
    </source>
</evidence>
<evidence type="ECO:0000313" key="2">
    <source>
        <dbReference type="EMBL" id="GFB11712.1"/>
    </source>
</evidence>
<protein>
    <submittedName>
        <fullName evidence="2">Uncharacterized protein</fullName>
    </submittedName>
</protein>
<feature type="non-terminal residue" evidence="2">
    <location>
        <position position="1"/>
    </location>
</feature>
<feature type="compositionally biased region" description="Basic and acidic residues" evidence="1">
    <location>
        <begin position="1"/>
        <end position="10"/>
    </location>
</feature>